<sequence>MAKANRLGFSARSVTAPVPESDTDSDSEPEEELEIHVGAAHLPTKQVIHSGHFMVSAPHCDSGSRRKRRSDSTTLVCHEGAKSDAGLTTDPTLTRLFECMTLVYSGKIVSPKWKSFKGLCLLWRDKIRLNNGIWRAWYIQSYTTNADIIQPGLTPLQPNVDEFVDISGCKIVFGLSAASLFLAEELDQLHTYSAYLHFFIPLRQENVNTDGMSHSRYHRGPLSPEISYEREDVNTEFKYKSATHYKHLYDFHPMGVLPESPLYGHQQSKSANNAVQSTSNVADACFSSYSDLFPKYRCSSGVTSSVITYTGTTSAPTPWTSHQLVSSSHNFGVFPPMTLSSMSLSEPSVSAGTPSNQGTCRFSVPERRSPASGVKCKQTIQTGKSEYVLSPSIMVQGSCLAKLLSEDVQEKLPSPQGQHGFLSLNKAQHIKGDSRRITHISAEQKRRFNIKIGFDTLQGLVSTLSSPSSIKISKAAILNKTAEYIAKMQQERTQIQEEAQHLRNEIVKLNSAIKWVYVNLSVGA</sequence>
<evidence type="ECO:0000256" key="4">
    <source>
        <dbReference type="ARBA" id="ARBA00023125"/>
    </source>
</evidence>
<evidence type="ECO:0000259" key="9">
    <source>
        <dbReference type="PROSITE" id="PS50888"/>
    </source>
</evidence>
<dbReference type="InterPro" id="IPR011598">
    <property type="entry name" value="bHLH_dom"/>
</dbReference>
<keyword evidence="7" id="KW-0175">Coiled coil</keyword>
<dbReference type="GO" id="GO:0000981">
    <property type="term" value="F:DNA-binding transcription factor activity, RNA polymerase II-specific"/>
    <property type="evidence" value="ECO:0007669"/>
    <property type="project" value="TreeGrafter"/>
</dbReference>
<dbReference type="InterPro" id="IPR052207">
    <property type="entry name" value="Max-like/E-box_TFs"/>
</dbReference>
<evidence type="ECO:0000256" key="7">
    <source>
        <dbReference type="SAM" id="Coils"/>
    </source>
</evidence>
<proteinExistence type="predicted"/>
<evidence type="ECO:0000256" key="8">
    <source>
        <dbReference type="SAM" id="MobiDB-lite"/>
    </source>
</evidence>
<evidence type="ECO:0000256" key="6">
    <source>
        <dbReference type="ARBA" id="ARBA00023242"/>
    </source>
</evidence>
<comment type="caution">
    <text evidence="10">The sequence shown here is derived from an EMBL/GenBank/DDBJ whole genome shotgun (WGS) entry which is preliminary data.</text>
</comment>
<feature type="compositionally biased region" description="Acidic residues" evidence="8">
    <location>
        <begin position="21"/>
        <end position="30"/>
    </location>
</feature>
<dbReference type="GO" id="GO:0000978">
    <property type="term" value="F:RNA polymerase II cis-regulatory region sequence-specific DNA binding"/>
    <property type="evidence" value="ECO:0007669"/>
    <property type="project" value="TreeGrafter"/>
</dbReference>
<dbReference type="FunFam" id="4.10.280.10:FF:000028">
    <property type="entry name" value="MLX interacting protein like"/>
    <property type="match status" value="1"/>
</dbReference>
<dbReference type="EMBL" id="JAATIS010005477">
    <property type="protein sequence ID" value="KAG2459138.1"/>
    <property type="molecule type" value="Genomic_DNA"/>
</dbReference>
<evidence type="ECO:0000256" key="1">
    <source>
        <dbReference type="ARBA" id="ARBA00004123"/>
    </source>
</evidence>
<evidence type="ECO:0000256" key="3">
    <source>
        <dbReference type="ARBA" id="ARBA00023015"/>
    </source>
</evidence>
<evidence type="ECO:0000256" key="5">
    <source>
        <dbReference type="ARBA" id="ARBA00023163"/>
    </source>
</evidence>
<dbReference type="Gene3D" id="4.10.280.10">
    <property type="entry name" value="Helix-loop-helix DNA-binding domain"/>
    <property type="match status" value="1"/>
</dbReference>
<dbReference type="AlphaFoldDB" id="A0A8X7WYN7"/>
<feature type="domain" description="BHLH" evidence="9">
    <location>
        <begin position="434"/>
        <end position="488"/>
    </location>
</feature>
<dbReference type="Proteomes" id="UP000886611">
    <property type="component" value="Unassembled WGS sequence"/>
</dbReference>
<evidence type="ECO:0000313" key="10">
    <source>
        <dbReference type="EMBL" id="KAG2459138.1"/>
    </source>
</evidence>
<feature type="region of interest" description="Disordered" evidence="8">
    <location>
        <begin position="1"/>
        <end position="30"/>
    </location>
</feature>
<feature type="coiled-coil region" evidence="7">
    <location>
        <begin position="478"/>
        <end position="512"/>
    </location>
</feature>
<dbReference type="Pfam" id="PF00010">
    <property type="entry name" value="HLH"/>
    <property type="match status" value="1"/>
</dbReference>
<feature type="non-terminal residue" evidence="10">
    <location>
        <position position="524"/>
    </location>
</feature>
<dbReference type="PROSITE" id="PS50888">
    <property type="entry name" value="BHLH"/>
    <property type="match status" value="1"/>
</dbReference>
<feature type="region of interest" description="Disordered" evidence="8">
    <location>
        <begin position="345"/>
        <end position="366"/>
    </location>
</feature>
<comment type="subcellular location">
    <subcellularLocation>
        <location evidence="1">Nucleus</location>
    </subcellularLocation>
</comment>
<evidence type="ECO:0000313" key="11">
    <source>
        <dbReference type="Proteomes" id="UP000886611"/>
    </source>
</evidence>
<dbReference type="PANTHER" id="PTHR15741">
    <property type="entry name" value="BASIC HELIX-LOOP-HELIX ZIP TRANSCRIPTION FACTOR"/>
    <property type="match status" value="1"/>
</dbReference>
<keyword evidence="5" id="KW-0804">Transcription</keyword>
<organism evidence="10 11">
    <name type="scientific">Polypterus senegalus</name>
    <name type="common">Senegal bichir</name>
    <dbReference type="NCBI Taxonomy" id="55291"/>
    <lineage>
        <taxon>Eukaryota</taxon>
        <taxon>Metazoa</taxon>
        <taxon>Chordata</taxon>
        <taxon>Craniata</taxon>
        <taxon>Vertebrata</taxon>
        <taxon>Euteleostomi</taxon>
        <taxon>Actinopterygii</taxon>
        <taxon>Polypteriformes</taxon>
        <taxon>Polypteridae</taxon>
        <taxon>Polypterus</taxon>
    </lineage>
</organism>
<gene>
    <name evidence="10" type="primary">Mlxipl</name>
    <name evidence="10" type="ORF">GTO96_0019496</name>
</gene>
<keyword evidence="3" id="KW-0805">Transcription regulation</keyword>
<keyword evidence="11" id="KW-1185">Reference proteome</keyword>
<accession>A0A8X7WYN7</accession>
<evidence type="ECO:0000256" key="2">
    <source>
        <dbReference type="ARBA" id="ARBA00022553"/>
    </source>
</evidence>
<keyword evidence="4" id="KW-0238">DNA-binding</keyword>
<protein>
    <submittedName>
        <fullName evidence="10">MLXPL protein</fullName>
    </submittedName>
</protein>
<dbReference type="GO" id="GO:0046983">
    <property type="term" value="F:protein dimerization activity"/>
    <property type="evidence" value="ECO:0007669"/>
    <property type="project" value="InterPro"/>
</dbReference>
<dbReference type="GO" id="GO:0005634">
    <property type="term" value="C:nucleus"/>
    <property type="evidence" value="ECO:0007669"/>
    <property type="project" value="UniProtKB-SubCell"/>
</dbReference>
<feature type="compositionally biased region" description="Polar residues" evidence="8">
    <location>
        <begin position="351"/>
        <end position="360"/>
    </location>
</feature>
<reference evidence="10 11" key="1">
    <citation type="journal article" date="2021" name="Cell">
        <title>Tracing the genetic footprints of vertebrate landing in non-teleost ray-finned fishes.</title>
        <authorList>
            <person name="Bi X."/>
            <person name="Wang K."/>
            <person name="Yang L."/>
            <person name="Pan H."/>
            <person name="Jiang H."/>
            <person name="Wei Q."/>
            <person name="Fang M."/>
            <person name="Yu H."/>
            <person name="Zhu C."/>
            <person name="Cai Y."/>
            <person name="He Y."/>
            <person name="Gan X."/>
            <person name="Zeng H."/>
            <person name="Yu D."/>
            <person name="Zhu Y."/>
            <person name="Jiang H."/>
            <person name="Qiu Q."/>
            <person name="Yang H."/>
            <person name="Zhang Y.E."/>
            <person name="Wang W."/>
            <person name="Zhu M."/>
            <person name="He S."/>
            <person name="Zhang G."/>
        </authorList>
    </citation>
    <scope>NUCLEOTIDE SEQUENCE [LARGE SCALE GENOMIC DNA]</scope>
    <source>
        <strain evidence="10">Bchr_013</strain>
    </source>
</reference>
<feature type="non-terminal residue" evidence="10">
    <location>
        <position position="1"/>
    </location>
</feature>
<keyword evidence="6" id="KW-0539">Nucleus</keyword>
<dbReference type="SMART" id="SM00353">
    <property type="entry name" value="HLH"/>
    <property type="match status" value="1"/>
</dbReference>
<dbReference type="PANTHER" id="PTHR15741:SF41">
    <property type="entry name" value="CARBOHYDRATE-RESPONSIVE ELEMENT-BINDING PROTEIN-LIKE"/>
    <property type="match status" value="1"/>
</dbReference>
<dbReference type="SUPFAM" id="SSF47459">
    <property type="entry name" value="HLH, helix-loop-helix DNA-binding domain"/>
    <property type="match status" value="1"/>
</dbReference>
<dbReference type="InterPro" id="IPR036638">
    <property type="entry name" value="HLH_DNA-bd_sf"/>
</dbReference>
<keyword evidence="2" id="KW-0597">Phosphoprotein</keyword>
<name>A0A8X7WYN7_POLSE</name>